<evidence type="ECO:0000313" key="1">
    <source>
        <dbReference type="EMBL" id="KAJ4441890.1"/>
    </source>
</evidence>
<name>A0ABQ8T7P6_PERAM</name>
<evidence type="ECO:0000313" key="2">
    <source>
        <dbReference type="Proteomes" id="UP001148838"/>
    </source>
</evidence>
<organism evidence="1 2">
    <name type="scientific">Periplaneta americana</name>
    <name type="common">American cockroach</name>
    <name type="synonym">Blatta americana</name>
    <dbReference type="NCBI Taxonomy" id="6978"/>
    <lineage>
        <taxon>Eukaryota</taxon>
        <taxon>Metazoa</taxon>
        <taxon>Ecdysozoa</taxon>
        <taxon>Arthropoda</taxon>
        <taxon>Hexapoda</taxon>
        <taxon>Insecta</taxon>
        <taxon>Pterygota</taxon>
        <taxon>Neoptera</taxon>
        <taxon>Polyneoptera</taxon>
        <taxon>Dictyoptera</taxon>
        <taxon>Blattodea</taxon>
        <taxon>Blattoidea</taxon>
        <taxon>Blattidae</taxon>
        <taxon>Blattinae</taxon>
        <taxon>Periplaneta</taxon>
    </lineage>
</organism>
<gene>
    <name evidence="1" type="ORF">ANN_11750</name>
</gene>
<comment type="caution">
    <text evidence="1">The sequence shown here is derived from an EMBL/GenBank/DDBJ whole genome shotgun (WGS) entry which is preliminary data.</text>
</comment>
<protein>
    <submittedName>
        <fullName evidence="1">Uncharacterized protein</fullName>
    </submittedName>
</protein>
<dbReference type="Proteomes" id="UP001148838">
    <property type="component" value="Unassembled WGS sequence"/>
</dbReference>
<reference evidence="1 2" key="1">
    <citation type="journal article" date="2022" name="Allergy">
        <title>Genome assembly and annotation of Periplaneta americana reveal a comprehensive cockroach allergen profile.</title>
        <authorList>
            <person name="Wang L."/>
            <person name="Xiong Q."/>
            <person name="Saelim N."/>
            <person name="Wang L."/>
            <person name="Nong W."/>
            <person name="Wan A.T."/>
            <person name="Shi M."/>
            <person name="Liu X."/>
            <person name="Cao Q."/>
            <person name="Hui J.H.L."/>
            <person name="Sookrung N."/>
            <person name="Leung T.F."/>
            <person name="Tungtrongchitr A."/>
            <person name="Tsui S.K.W."/>
        </authorList>
    </citation>
    <scope>NUCLEOTIDE SEQUENCE [LARGE SCALE GENOMIC DNA]</scope>
    <source>
        <strain evidence="1">PWHHKU_190912</strain>
    </source>
</reference>
<accession>A0ABQ8T7P6</accession>
<sequence>MDCDASFQCKKKLQVGIKNLQAEITDSLRHLPIDVNDIGTINPRNIRKQLRVTSYNQWSALPGKSKGITFYSHWKKGRFGVRRQIVNWSADAGHRCITYEAEKLPSKYGVHSEEYVPIRTLTPVVAGIELFGNTYCRDMGRGLRRLVTYLLTLTSTVNMVTEHLICVVECYRTQPTITNTLRTTCRRKTQFERGYGSTQTVQTAICCYDVQVIPYTFSSSD</sequence>
<keyword evidence="2" id="KW-1185">Reference proteome</keyword>
<proteinExistence type="predicted"/>
<dbReference type="EMBL" id="JAJSOF020000015">
    <property type="protein sequence ID" value="KAJ4441890.1"/>
    <property type="molecule type" value="Genomic_DNA"/>
</dbReference>